<organism evidence="1 2">
    <name type="scientific">Phreatobacter stygius</name>
    <dbReference type="NCBI Taxonomy" id="1940610"/>
    <lineage>
        <taxon>Bacteria</taxon>
        <taxon>Pseudomonadati</taxon>
        <taxon>Pseudomonadota</taxon>
        <taxon>Alphaproteobacteria</taxon>
        <taxon>Hyphomicrobiales</taxon>
        <taxon>Phreatobacteraceae</taxon>
        <taxon>Phreatobacter</taxon>
    </lineage>
</organism>
<name>A0A4D7B3B2_9HYPH</name>
<dbReference type="OrthoDB" id="7313941at2"/>
<protein>
    <submittedName>
        <fullName evidence="1">Uncharacterized protein</fullName>
    </submittedName>
</protein>
<reference evidence="1 2" key="1">
    <citation type="submission" date="2019-04" db="EMBL/GenBank/DDBJ databases">
        <title>Phreatobacter aquaticus sp. nov.</title>
        <authorList>
            <person name="Choi A."/>
        </authorList>
    </citation>
    <scope>NUCLEOTIDE SEQUENCE [LARGE SCALE GENOMIC DNA]</scope>
    <source>
        <strain evidence="1 2">KCTC 52518</strain>
    </source>
</reference>
<dbReference type="RefSeq" id="WP_136963425.1">
    <property type="nucleotide sequence ID" value="NZ_CP039690.1"/>
</dbReference>
<keyword evidence="2" id="KW-1185">Reference proteome</keyword>
<gene>
    <name evidence="1" type="ORF">E8M01_29520</name>
</gene>
<dbReference type="Proteomes" id="UP000298781">
    <property type="component" value="Chromosome"/>
</dbReference>
<accession>A0A4D7B3B2</accession>
<sequence>MPKRLRPFQVVAPPAKRQHGPATAWSCLRYVAEIAPSMPGQTIALANQRDQALIWKAAAVHPMQALENEYQGIVHDAVRGIVDPDQRKEVESRAMGEFFLFDAGPPRLLGVPRGGEYRGERFPIMEDRLRHARKALRPLAESIQAQADPEDVRRSLLLVLREFDVVLGSFFTIPGSGRWGAPILDTAIREFAGLDRRIRRAANWQQFEAAWKQLDTGSAALEETFEKSVSAVQMFYAIEGFYLFRLLVRYRIESSEIIRSGDATAASKQLTKLIANGHPWLSTWLRDKLLELNALMQIVDPSGNTLFFLKGGRAIKYLEGQPQTGENDWDTQIVINPNLPAAQWYQLFQDIQNAVLLALQGFKRELYVLMQHEATTFQDELDTVALPAPVVVDPGPQPLDPDTPVADDEQIAERYRMNCKAELIDVGLPRNDTVEAMEQWAQLNGKLLIAADGMPYPGYLYYINEYLMLVREVFTGLSPSMGKAPARIERLYTILTLPDAGLEAAIQEERHHIPADLLAQSLAAIDQVHDLAVKRALICILSQFCRAYALDLDPNLAACFDGLFAGNLGNAAELAQYPADLNDAIRGYAQWRPAYRLLSDAVGYAQWISKAMSAHFEARGKFMEEQQALIGKFIQSIYAASVFSPGEELEAQIAVTGSLAAFLHADYTKFPRPGELQPVDVASLRIYAYNPEANPAIVMQLVAPLVTEYLDEYPGTFVEVAPMDPAGPLRLFWPSEVEIKPFKYAPLVITIGVARPGIWPLLAYIWDHPTLGLRDLIMEYRGRSAAVEEFGARARLKETTAALTEILLRAENPEPPPAPFGRHLMISSAAMAIGPKADYPASYYQDGTAYKITMTGNREALRQALTLPRSDQDRTLDLLVLNQDHGGIVGGAGQFGQWSAADLQTYLVEPMRRSGLRARILVLDFCVSTALLPTFAALCAEDGVLYSNVYSITEVIMTRDLWGRIKDDLAARDRNAIRAEINDEMTVITRGVTGLSHLPEVQHSTQEEIAGYLVRNPGDLDAVSAFFTFWEIGQIFYTAYGNSQTIWGQLRALIFSTLPGNIGPAERAILGYVPAQFANFNRDQVQAMVTARAVQILTAPQYQIERPPPANATFQQLWLHFNPYRCNVLALFTGLARCPTPFTVYDSGDQSLTLDTDLSAAPVPAPVAARINVVHHMSSQDVDEVLDILQSQAGQAVVQQLDPQVNYLQQ</sequence>
<evidence type="ECO:0000313" key="1">
    <source>
        <dbReference type="EMBL" id="QCI68004.1"/>
    </source>
</evidence>
<dbReference type="KEGG" id="pstg:E8M01_29520"/>
<proteinExistence type="predicted"/>
<evidence type="ECO:0000313" key="2">
    <source>
        <dbReference type="Proteomes" id="UP000298781"/>
    </source>
</evidence>
<dbReference type="EMBL" id="CP039690">
    <property type="protein sequence ID" value="QCI68004.1"/>
    <property type="molecule type" value="Genomic_DNA"/>
</dbReference>
<dbReference type="AlphaFoldDB" id="A0A4D7B3B2"/>